<dbReference type="PROSITE" id="PS51480">
    <property type="entry name" value="DHAL"/>
    <property type="match status" value="1"/>
</dbReference>
<dbReference type="InterPro" id="IPR036117">
    <property type="entry name" value="DhaL_dom_sf"/>
</dbReference>
<dbReference type="SUPFAM" id="SSF82549">
    <property type="entry name" value="DAK1/DegV-like"/>
    <property type="match status" value="1"/>
</dbReference>
<dbReference type="Pfam" id="PF02734">
    <property type="entry name" value="Dak2"/>
    <property type="match status" value="1"/>
</dbReference>
<dbReference type="InterPro" id="IPR050861">
    <property type="entry name" value="Dihydroxyacetone_Kinase"/>
</dbReference>
<protein>
    <submittedName>
        <fullName evidence="7">Putative 3,4-dihydroxy-2-butanone kinase isoform X2</fullName>
    </submittedName>
</protein>
<dbReference type="GO" id="GO:0005524">
    <property type="term" value="F:ATP binding"/>
    <property type="evidence" value="ECO:0007669"/>
    <property type="project" value="UniProtKB-KW"/>
</dbReference>
<dbReference type="GO" id="GO:0004371">
    <property type="term" value="F:glycerone kinase activity"/>
    <property type="evidence" value="ECO:0007669"/>
    <property type="project" value="InterPro"/>
</dbReference>
<keyword evidence="4" id="KW-0067">ATP-binding</keyword>
<dbReference type="FunFam" id="1.25.40.340:FF:000002">
    <property type="entry name" value="Dihydroxyacetone kinase, L subunit"/>
    <property type="match status" value="1"/>
</dbReference>
<evidence type="ECO:0000256" key="2">
    <source>
        <dbReference type="ARBA" id="ARBA00022741"/>
    </source>
</evidence>
<accession>A0A5D3BKX6</accession>
<evidence type="ECO:0000259" key="5">
    <source>
        <dbReference type="PROSITE" id="PS51480"/>
    </source>
</evidence>
<dbReference type="SMART" id="SM01120">
    <property type="entry name" value="Dak2"/>
    <property type="match status" value="1"/>
</dbReference>
<evidence type="ECO:0000256" key="3">
    <source>
        <dbReference type="ARBA" id="ARBA00022777"/>
    </source>
</evidence>
<dbReference type="PANTHER" id="PTHR28629">
    <property type="entry name" value="TRIOKINASE/FMN CYCLASE"/>
    <property type="match status" value="1"/>
</dbReference>
<evidence type="ECO:0000259" key="6">
    <source>
        <dbReference type="PROSITE" id="PS51481"/>
    </source>
</evidence>
<dbReference type="Gene3D" id="1.25.40.340">
    <property type="match status" value="1"/>
</dbReference>
<keyword evidence="2" id="KW-0547">Nucleotide-binding</keyword>
<keyword evidence="1" id="KW-0808">Transferase</keyword>
<reference evidence="7 8" key="1">
    <citation type="submission" date="2019-08" db="EMBL/GenBank/DDBJ databases">
        <title>Draft genome sequences of two oriental melons (Cucumis melo L. var makuwa).</title>
        <authorList>
            <person name="Kwon S.-Y."/>
        </authorList>
    </citation>
    <scope>NUCLEOTIDE SEQUENCE [LARGE SCALE GENOMIC DNA]</scope>
    <source>
        <strain evidence="8">cv. Chang Bougi</strain>
        <tissue evidence="7">Leaf</tissue>
    </source>
</reference>
<dbReference type="EMBL" id="SSTD01017768">
    <property type="protein sequence ID" value="TYJ98838.1"/>
    <property type="molecule type" value="Genomic_DNA"/>
</dbReference>
<comment type="caution">
    <text evidence="7">The sequence shown here is derived from an EMBL/GenBank/DDBJ whole genome shotgun (WGS) entry which is preliminary data.</text>
</comment>
<dbReference type="PROSITE" id="PS51481">
    <property type="entry name" value="DHAK"/>
    <property type="match status" value="1"/>
</dbReference>
<evidence type="ECO:0000313" key="8">
    <source>
        <dbReference type="Proteomes" id="UP000321947"/>
    </source>
</evidence>
<organism evidence="7 8">
    <name type="scientific">Cucumis melo var. makuwa</name>
    <name type="common">Oriental melon</name>
    <dbReference type="NCBI Taxonomy" id="1194695"/>
    <lineage>
        <taxon>Eukaryota</taxon>
        <taxon>Viridiplantae</taxon>
        <taxon>Streptophyta</taxon>
        <taxon>Embryophyta</taxon>
        <taxon>Tracheophyta</taxon>
        <taxon>Spermatophyta</taxon>
        <taxon>Magnoliopsida</taxon>
        <taxon>eudicotyledons</taxon>
        <taxon>Gunneridae</taxon>
        <taxon>Pentapetalae</taxon>
        <taxon>rosids</taxon>
        <taxon>fabids</taxon>
        <taxon>Cucurbitales</taxon>
        <taxon>Cucurbitaceae</taxon>
        <taxon>Benincaseae</taxon>
        <taxon>Cucumis</taxon>
    </lineage>
</organism>
<evidence type="ECO:0000313" key="7">
    <source>
        <dbReference type="EMBL" id="TYJ98838.1"/>
    </source>
</evidence>
<dbReference type="FunFam" id="3.30.1180.20:FF:000008">
    <property type="entry name" value="Uncharacterized protein"/>
    <property type="match status" value="1"/>
</dbReference>
<dbReference type="SUPFAM" id="SSF101473">
    <property type="entry name" value="DhaL-like"/>
    <property type="match status" value="1"/>
</dbReference>
<keyword evidence="3 7" id="KW-0418">Kinase</keyword>
<dbReference type="GO" id="GO:0005829">
    <property type="term" value="C:cytosol"/>
    <property type="evidence" value="ECO:0007669"/>
    <property type="project" value="TreeGrafter"/>
</dbReference>
<dbReference type="InterPro" id="IPR004006">
    <property type="entry name" value="DhaK_dom"/>
</dbReference>
<name>A0A5D3BKX6_CUCMM</name>
<dbReference type="GO" id="GO:0019563">
    <property type="term" value="P:glycerol catabolic process"/>
    <property type="evidence" value="ECO:0007669"/>
    <property type="project" value="TreeGrafter"/>
</dbReference>
<dbReference type="Gene3D" id="3.30.1180.20">
    <property type="entry name" value="Dihydroxyacetone kinase, domain 2"/>
    <property type="match status" value="1"/>
</dbReference>
<evidence type="ECO:0000256" key="4">
    <source>
        <dbReference type="ARBA" id="ARBA00022840"/>
    </source>
</evidence>
<dbReference type="PANTHER" id="PTHR28629:SF4">
    <property type="entry name" value="TRIOKINASE_FMN CYCLASE"/>
    <property type="match status" value="1"/>
</dbReference>
<dbReference type="Pfam" id="PF02733">
    <property type="entry name" value="Dak1"/>
    <property type="match status" value="1"/>
</dbReference>
<proteinExistence type="predicted"/>
<dbReference type="Proteomes" id="UP000321947">
    <property type="component" value="Unassembled WGS sequence"/>
</dbReference>
<dbReference type="InterPro" id="IPR004007">
    <property type="entry name" value="DhaL_dom"/>
</dbReference>
<feature type="domain" description="DhaK" evidence="6">
    <location>
        <begin position="1"/>
        <end position="132"/>
    </location>
</feature>
<evidence type="ECO:0000256" key="1">
    <source>
        <dbReference type="ARBA" id="ARBA00022679"/>
    </source>
</evidence>
<gene>
    <name evidence="7" type="ORF">E5676_scaffold248G00300</name>
</gene>
<dbReference type="AlphaFoldDB" id="A0A5D3BKX6"/>
<feature type="domain" description="DhaL" evidence="5">
    <location>
        <begin position="173"/>
        <end position="376"/>
    </location>
</feature>
<sequence length="386" mass="41160">MNEEDSLETSHPKHPWKRALRLAHGGEFCHNLKSPWISILRHATEDTQQMPMTFNVSTVQARWLGATPVMELMIASGKAVPKLQLEHGLAVDRVYSGSFMTSLDMAGFSITIMKSDQTVLQRLDAATKAPCWPIGADGCHLPSKIPVPLPPPALATKNGETLGGPVQLNQQGIILEAAIEAAAKAVINLKDTLNEWDSKVGDGDCGSTMFRGATTIIEDLKCYPLNDAAETVNEIGSSIRRVMGGTSGIIYTIFCKAAYTTLKSSNLDNITPQKWAEALEASIAAISKYGGATAGYRTLLDALIPASEVLRKKLDTGENPITAFIHSSEAALAGAEATKNMQAQAGRSSYVFGEILAAVPDPGAMAAAAWYRAAAMAVMERCQAAS</sequence>